<dbReference type="PANTHER" id="PTHR43630:SF2">
    <property type="entry name" value="GLYCOSYLTRANSFERASE"/>
    <property type="match status" value="1"/>
</dbReference>
<name>A0A0G0L0X4_9BACT</name>
<dbReference type="InterPro" id="IPR001173">
    <property type="entry name" value="Glyco_trans_2-like"/>
</dbReference>
<evidence type="ECO:0000259" key="1">
    <source>
        <dbReference type="Pfam" id="PF00535"/>
    </source>
</evidence>
<evidence type="ECO:0000313" key="2">
    <source>
        <dbReference type="EMBL" id="KKQ55059.1"/>
    </source>
</evidence>
<dbReference type="CDD" id="cd02511">
    <property type="entry name" value="Beta4Glucosyltransferase"/>
    <property type="match status" value="1"/>
</dbReference>
<protein>
    <submittedName>
        <fullName evidence="2">Glycosyl transferase, group 2 family</fullName>
    </submittedName>
</protein>
<comment type="caution">
    <text evidence="2">The sequence shown here is derived from an EMBL/GenBank/DDBJ whole genome shotgun (WGS) entry which is preliminary data.</text>
</comment>
<dbReference type="Gene3D" id="3.90.550.10">
    <property type="entry name" value="Spore Coat Polysaccharide Biosynthesis Protein SpsA, Chain A"/>
    <property type="match status" value="1"/>
</dbReference>
<reference evidence="2 3" key="1">
    <citation type="journal article" date="2015" name="Nature">
        <title>rRNA introns, odd ribosomes, and small enigmatic genomes across a large radiation of phyla.</title>
        <authorList>
            <person name="Brown C.T."/>
            <person name="Hug L.A."/>
            <person name="Thomas B.C."/>
            <person name="Sharon I."/>
            <person name="Castelle C.J."/>
            <person name="Singh A."/>
            <person name="Wilkins M.J."/>
            <person name="Williams K.H."/>
            <person name="Banfield J.F."/>
        </authorList>
    </citation>
    <scope>NUCLEOTIDE SEQUENCE [LARGE SCALE GENOMIC DNA]</scope>
</reference>
<accession>A0A0G0L0X4</accession>
<dbReference type="Proteomes" id="UP000034096">
    <property type="component" value="Unassembled WGS sequence"/>
</dbReference>
<dbReference type="SUPFAM" id="SSF53448">
    <property type="entry name" value="Nucleotide-diphospho-sugar transferases"/>
    <property type="match status" value="1"/>
</dbReference>
<sequence length="313" mass="36434">MNKLSVVLATKNEETNIGPCLESVKDLADEIVVYDEFSTDRTRDIAKRYGARVFKYKHRTNFHQTKQRAINRASGDWILQLDADERVTAKLAKEIISVINMDLDISHHPEYLKNGVILPYPVPHNSYPTKLFSRHQRLIEQREEINHPVGVRMDSRGVDAEREVAAFFIPRLNFFLGAPLRHAGVYPDGIIRLFKKGHARLPAKSVHELMEVDGEVGWLGSDLEHHDSPTFSRYLDRANRYTDLIAEEFKVKKVPVNLYYMFLYTVHRPLFTFLSLYIRHRGFLDGTRGFIWSAFSALRFPIAYFKYYQSVKK</sequence>
<keyword evidence="2" id="KW-0808">Transferase</keyword>
<organism evidence="2 3">
    <name type="scientific">Candidatus Woesebacteria bacterium GW2011_GWC1_38_13</name>
    <dbReference type="NCBI Taxonomy" id="1618583"/>
    <lineage>
        <taxon>Bacteria</taxon>
        <taxon>Candidatus Woeseibacteriota</taxon>
    </lineage>
</organism>
<dbReference type="Pfam" id="PF00535">
    <property type="entry name" value="Glycos_transf_2"/>
    <property type="match status" value="1"/>
</dbReference>
<dbReference type="GO" id="GO:0016740">
    <property type="term" value="F:transferase activity"/>
    <property type="evidence" value="ECO:0007669"/>
    <property type="project" value="UniProtKB-KW"/>
</dbReference>
<dbReference type="EMBL" id="LBUE01000033">
    <property type="protein sequence ID" value="KKQ55059.1"/>
    <property type="molecule type" value="Genomic_DNA"/>
</dbReference>
<evidence type="ECO:0000313" key="3">
    <source>
        <dbReference type="Proteomes" id="UP000034096"/>
    </source>
</evidence>
<dbReference type="AlphaFoldDB" id="A0A0G0L0X4"/>
<dbReference type="InterPro" id="IPR029044">
    <property type="entry name" value="Nucleotide-diphossugar_trans"/>
</dbReference>
<feature type="domain" description="Glycosyltransferase 2-like" evidence="1">
    <location>
        <begin position="5"/>
        <end position="125"/>
    </location>
</feature>
<dbReference type="PANTHER" id="PTHR43630">
    <property type="entry name" value="POLY-BETA-1,6-N-ACETYL-D-GLUCOSAMINE SYNTHASE"/>
    <property type="match status" value="1"/>
</dbReference>
<proteinExistence type="predicted"/>
<dbReference type="STRING" id="1618583.US75_C0033G0003"/>
<gene>
    <name evidence="2" type="ORF">US75_C0033G0003</name>
</gene>